<dbReference type="EMBL" id="BAAFGZ010000214">
    <property type="protein sequence ID" value="GAB0136708.1"/>
    <property type="molecule type" value="Genomic_DNA"/>
</dbReference>
<dbReference type="PROSITE" id="PS00136">
    <property type="entry name" value="SUBTILASE_ASP"/>
    <property type="match status" value="1"/>
</dbReference>
<proteinExistence type="inferred from homology"/>
<evidence type="ECO:0000256" key="3">
    <source>
        <dbReference type="ARBA" id="ARBA00022729"/>
    </source>
</evidence>
<dbReference type="Pfam" id="PF05922">
    <property type="entry name" value="Inhibitor_I9"/>
    <property type="match status" value="1"/>
</dbReference>
<comment type="similarity">
    <text evidence="1 6 7">Belongs to the peptidase S8 family.</text>
</comment>
<organism evidence="11 12">
    <name type="scientific">Epichloe bromicola</name>
    <dbReference type="NCBI Taxonomy" id="79588"/>
    <lineage>
        <taxon>Eukaryota</taxon>
        <taxon>Fungi</taxon>
        <taxon>Dikarya</taxon>
        <taxon>Ascomycota</taxon>
        <taxon>Pezizomycotina</taxon>
        <taxon>Sordariomycetes</taxon>
        <taxon>Hypocreomycetidae</taxon>
        <taxon>Hypocreales</taxon>
        <taxon>Clavicipitaceae</taxon>
        <taxon>Epichloe</taxon>
    </lineage>
</organism>
<keyword evidence="12" id="KW-1185">Reference proteome</keyword>
<dbReference type="PROSITE" id="PS00137">
    <property type="entry name" value="SUBTILASE_HIS"/>
    <property type="match status" value="1"/>
</dbReference>
<dbReference type="InterPro" id="IPR034193">
    <property type="entry name" value="PCSK9_ProteinaseK-like"/>
</dbReference>
<evidence type="ECO:0000256" key="7">
    <source>
        <dbReference type="RuleBase" id="RU003355"/>
    </source>
</evidence>
<dbReference type="Proteomes" id="UP001562357">
    <property type="component" value="Unassembled WGS sequence"/>
</dbReference>
<dbReference type="PROSITE" id="PS00138">
    <property type="entry name" value="SUBTILASE_SER"/>
    <property type="match status" value="1"/>
</dbReference>
<evidence type="ECO:0000313" key="11">
    <source>
        <dbReference type="EMBL" id="GAB0136708.1"/>
    </source>
</evidence>
<dbReference type="InterPro" id="IPR050131">
    <property type="entry name" value="Peptidase_S8_subtilisin-like"/>
</dbReference>
<dbReference type="InterPro" id="IPR022398">
    <property type="entry name" value="Peptidase_S8_His-AS"/>
</dbReference>
<evidence type="ECO:0000256" key="8">
    <source>
        <dbReference type="SAM" id="SignalP"/>
    </source>
</evidence>
<dbReference type="SUPFAM" id="SSF54897">
    <property type="entry name" value="Protease propeptides/inhibitors"/>
    <property type="match status" value="1"/>
</dbReference>
<name>A0ABQ0CTE3_9HYPO</name>
<feature type="active site" description="Charge relay system" evidence="6">
    <location>
        <position position="333"/>
    </location>
</feature>
<evidence type="ECO:0000256" key="5">
    <source>
        <dbReference type="ARBA" id="ARBA00022825"/>
    </source>
</evidence>
<dbReference type="Gene3D" id="3.30.70.80">
    <property type="entry name" value="Peptidase S8 propeptide/proteinase inhibitor I9"/>
    <property type="match status" value="1"/>
</dbReference>
<keyword evidence="2 6" id="KW-0645">Protease</keyword>
<dbReference type="CDD" id="cd04077">
    <property type="entry name" value="Peptidases_S8_PCSK9_ProteinaseK_like"/>
    <property type="match status" value="1"/>
</dbReference>
<dbReference type="InterPro" id="IPR010259">
    <property type="entry name" value="S8pro/Inhibitor_I9"/>
</dbReference>
<dbReference type="InterPro" id="IPR015500">
    <property type="entry name" value="Peptidase_S8_subtilisin-rel"/>
</dbReference>
<feature type="domain" description="Inhibitor I9" evidence="10">
    <location>
        <begin position="41"/>
        <end position="102"/>
    </location>
</feature>
<keyword evidence="3 8" id="KW-0732">Signal</keyword>
<dbReference type="PROSITE" id="PS51892">
    <property type="entry name" value="SUBTILASE"/>
    <property type="match status" value="1"/>
</dbReference>
<feature type="active site" description="Charge relay system" evidence="6">
    <location>
        <position position="178"/>
    </location>
</feature>
<comment type="caution">
    <text evidence="11">The sequence shown here is derived from an EMBL/GenBank/DDBJ whole genome shotgun (WGS) entry which is preliminary data.</text>
</comment>
<feature type="domain" description="Peptidase S8/S53" evidence="9">
    <location>
        <begin position="138"/>
        <end position="370"/>
    </location>
</feature>
<keyword evidence="4 6" id="KW-0378">Hydrolase</keyword>
<feature type="signal peptide" evidence="8">
    <location>
        <begin position="1"/>
        <end position="16"/>
    </location>
</feature>
<evidence type="ECO:0000313" key="12">
    <source>
        <dbReference type="Proteomes" id="UP001562357"/>
    </source>
</evidence>
<keyword evidence="5 6" id="KW-0720">Serine protease</keyword>
<dbReference type="InterPro" id="IPR000209">
    <property type="entry name" value="Peptidase_S8/S53_dom"/>
</dbReference>
<dbReference type="InterPro" id="IPR023827">
    <property type="entry name" value="Peptidase_S8_Asp-AS"/>
</dbReference>
<feature type="active site" description="Charge relay system" evidence="6">
    <location>
        <position position="147"/>
    </location>
</feature>
<evidence type="ECO:0000256" key="1">
    <source>
        <dbReference type="ARBA" id="ARBA00011073"/>
    </source>
</evidence>
<dbReference type="PANTHER" id="PTHR43806">
    <property type="entry name" value="PEPTIDASE S8"/>
    <property type="match status" value="1"/>
</dbReference>
<sequence>MMHLARLLPLLALAAAAPALRDGLAELLIPDDNSTVIPGKYIVKLKDSVGASGSSDVVKTLATEPHLTYDSIFKGFATELDEAGLQALREHPDVDYIEADQQAAASALTVQQKAPWGLTRISHRRRGSPEYVYDNSGGKGVCVYVIDTGVDARHPEFEGRAHQIQSYISGSNIDDNGHGTHVAGTVGSRTYGVAKRVTIFGVKVLAANGFGDNSVIIKGMDFVHSDAQRRQCPNGVVVNMSLGSPSNKAENQAAARLVRDGFFVAVAAGNDNRDARYVSPASEPSVCTVGGTDRFDRRYTQSNWGPALDILGPGVDVVSTLPNGGTGFMTGTSMASPHIAGLGAYLATLYGRRAGPWLCQTMQQLATKNAISDQITGTVNLLAFNGATR</sequence>
<dbReference type="InterPro" id="IPR037045">
    <property type="entry name" value="S8pro/Inhibitor_I9_sf"/>
</dbReference>
<evidence type="ECO:0000256" key="6">
    <source>
        <dbReference type="PROSITE-ProRule" id="PRU01240"/>
    </source>
</evidence>
<reference evidence="12" key="1">
    <citation type="submission" date="2024-06" db="EMBL/GenBank/DDBJ databases">
        <title>Draft Genome Sequences of Epichloe bromicola Strains Isolated from Elymus ciliaris.</title>
        <authorList>
            <consortium name="Epichloe bromicola genome sequencing consortium"/>
            <person name="Miura A."/>
            <person name="Imano S."/>
            <person name="Ashida A."/>
            <person name="Sato I."/>
            <person name="Chiba S."/>
            <person name="Tanaka A."/>
            <person name="Camagna M."/>
            <person name="Takemoto D."/>
        </authorList>
    </citation>
    <scope>NUCLEOTIDE SEQUENCE [LARGE SCALE GENOMIC DNA]</scope>
    <source>
        <strain evidence="12">DP</strain>
    </source>
</reference>
<evidence type="ECO:0000259" key="9">
    <source>
        <dbReference type="Pfam" id="PF00082"/>
    </source>
</evidence>
<dbReference type="SUPFAM" id="SSF52743">
    <property type="entry name" value="Subtilisin-like"/>
    <property type="match status" value="1"/>
</dbReference>
<dbReference type="InterPro" id="IPR036852">
    <property type="entry name" value="Peptidase_S8/S53_dom_sf"/>
</dbReference>
<evidence type="ECO:0000256" key="2">
    <source>
        <dbReference type="ARBA" id="ARBA00022670"/>
    </source>
</evidence>
<evidence type="ECO:0000256" key="4">
    <source>
        <dbReference type="ARBA" id="ARBA00022801"/>
    </source>
</evidence>
<dbReference type="InterPro" id="IPR023828">
    <property type="entry name" value="Peptidase_S8_Ser-AS"/>
</dbReference>
<protein>
    <submittedName>
        <fullName evidence="11">Subtilisin-like protease</fullName>
    </submittedName>
</protein>
<dbReference type="Pfam" id="PF00082">
    <property type="entry name" value="Peptidase_S8"/>
    <property type="match status" value="1"/>
</dbReference>
<dbReference type="PRINTS" id="PR00723">
    <property type="entry name" value="SUBTILISIN"/>
</dbReference>
<dbReference type="Gene3D" id="3.40.50.200">
    <property type="entry name" value="Peptidase S8/S53 domain"/>
    <property type="match status" value="1"/>
</dbReference>
<gene>
    <name evidence="11" type="primary">g5001</name>
    <name evidence="11" type="ORF">EsDP_00005001</name>
</gene>
<evidence type="ECO:0000259" key="10">
    <source>
        <dbReference type="Pfam" id="PF05922"/>
    </source>
</evidence>
<accession>A0ABQ0CTE3</accession>
<feature type="chain" id="PRO_5045868197" evidence="8">
    <location>
        <begin position="17"/>
        <end position="389"/>
    </location>
</feature>
<dbReference type="PANTHER" id="PTHR43806:SF58">
    <property type="entry name" value="ALKALINE PROTEASE 1-RELATED"/>
    <property type="match status" value="1"/>
</dbReference>